<dbReference type="EMBL" id="GL983435">
    <property type="protein sequence ID" value="EGR33502.1"/>
    <property type="molecule type" value="Genomic_DNA"/>
</dbReference>
<dbReference type="RefSeq" id="XP_004037488.1">
    <property type="nucleotide sequence ID" value="XM_004037440.1"/>
</dbReference>
<dbReference type="Proteomes" id="UP000008983">
    <property type="component" value="Unassembled WGS sequence"/>
</dbReference>
<name>G0QMP6_ICHMU</name>
<dbReference type="AlphaFoldDB" id="G0QMP6"/>
<evidence type="ECO:0000313" key="1">
    <source>
        <dbReference type="EMBL" id="EGR33502.1"/>
    </source>
</evidence>
<reference evidence="1 2" key="1">
    <citation type="submission" date="2011-07" db="EMBL/GenBank/DDBJ databases">
        <authorList>
            <person name="Coyne R."/>
            <person name="Brami D."/>
            <person name="Johnson J."/>
            <person name="Hostetler J."/>
            <person name="Hannick L."/>
            <person name="Clark T."/>
            <person name="Cassidy-Hanley D."/>
            <person name="Inman J."/>
        </authorList>
    </citation>
    <scope>NUCLEOTIDE SEQUENCE [LARGE SCALE GENOMIC DNA]</scope>
    <source>
        <strain evidence="1 2">G5</strain>
    </source>
</reference>
<protein>
    <submittedName>
        <fullName evidence="1">Uncharacterized protein</fullName>
    </submittedName>
</protein>
<dbReference type="GeneID" id="14909684"/>
<sequence>MNFFLQNHQFLNMVIFKKQQKLLTNKQALMEINFIQYYKELQVYIQDFLEIFPFQIQYIQNKQTIQLKTIPMAYDFLKNYKVEIALESQLFQKINLDQQLQ</sequence>
<evidence type="ECO:0000313" key="2">
    <source>
        <dbReference type="Proteomes" id="UP000008983"/>
    </source>
</evidence>
<gene>
    <name evidence="1" type="ORF">IMG5_050970</name>
</gene>
<dbReference type="InParanoid" id="G0QMP6"/>
<organism evidence="1 2">
    <name type="scientific">Ichthyophthirius multifiliis</name>
    <name type="common">White spot disease agent</name>
    <name type="synonym">Ich</name>
    <dbReference type="NCBI Taxonomy" id="5932"/>
    <lineage>
        <taxon>Eukaryota</taxon>
        <taxon>Sar</taxon>
        <taxon>Alveolata</taxon>
        <taxon>Ciliophora</taxon>
        <taxon>Intramacronucleata</taxon>
        <taxon>Oligohymenophorea</taxon>
        <taxon>Hymenostomatida</taxon>
        <taxon>Ophryoglenina</taxon>
        <taxon>Ichthyophthirius</taxon>
    </lineage>
</organism>
<accession>G0QMP6</accession>
<keyword evidence="2" id="KW-1185">Reference proteome</keyword>
<proteinExistence type="predicted"/>